<evidence type="ECO:0000313" key="2">
    <source>
        <dbReference type="Proteomes" id="UP000292095"/>
    </source>
</evidence>
<dbReference type="RefSeq" id="WP_129807625.1">
    <property type="nucleotide sequence ID" value="NZ_JAAGNK010000587.1"/>
</dbReference>
<dbReference type="Proteomes" id="UP000292095">
    <property type="component" value="Unassembled WGS sequence"/>
</dbReference>
<proteinExistence type="predicted"/>
<dbReference type="AlphaFoldDB" id="A0AB37XK09"/>
<name>A0AB37XK09_9ACTN</name>
<dbReference type="EMBL" id="PKLK01000006">
    <property type="protein sequence ID" value="RZE43958.1"/>
    <property type="molecule type" value="Genomic_DNA"/>
</dbReference>
<sequence length="75" mass="8598">MSRFDDALFGERPDAAELADEMLTEHIGRYLDAHDVRPYTQFFTVVDDAHYAEEGAKLRGLYPPIGHGYPREDNQ</sequence>
<reference evidence="1 2" key="1">
    <citation type="submission" date="2017-12" db="EMBL/GenBank/DDBJ databases">
        <title>Population genomics insights into the ecological differentiation and adaptive evolution in streptomycetes.</title>
        <authorList>
            <person name="Li Y."/>
            <person name="Huang Y."/>
        </authorList>
    </citation>
    <scope>NUCLEOTIDE SEQUENCE [LARGE SCALE GENOMIC DNA]</scope>
    <source>
        <strain evidence="1 2">FXJ.2339</strain>
    </source>
</reference>
<protein>
    <submittedName>
        <fullName evidence="1">Uncharacterized protein</fullName>
    </submittedName>
</protein>
<accession>A0AB37XK09</accession>
<gene>
    <name evidence="1" type="ORF">C0Q91_07130</name>
</gene>
<evidence type="ECO:0000313" key="1">
    <source>
        <dbReference type="EMBL" id="RZE43958.1"/>
    </source>
</evidence>
<organism evidence="1 2">
    <name type="scientific">Streptomyces albidoflavus</name>
    <dbReference type="NCBI Taxonomy" id="1886"/>
    <lineage>
        <taxon>Bacteria</taxon>
        <taxon>Bacillati</taxon>
        <taxon>Actinomycetota</taxon>
        <taxon>Actinomycetes</taxon>
        <taxon>Kitasatosporales</taxon>
        <taxon>Streptomycetaceae</taxon>
        <taxon>Streptomyces</taxon>
        <taxon>Streptomyces albidoflavus group</taxon>
    </lineage>
</organism>
<comment type="caution">
    <text evidence="1">The sequence shown here is derived from an EMBL/GenBank/DDBJ whole genome shotgun (WGS) entry which is preliminary data.</text>
</comment>